<organism evidence="2 3">
    <name type="scientific">Rotaria sordida</name>
    <dbReference type="NCBI Taxonomy" id="392033"/>
    <lineage>
        <taxon>Eukaryota</taxon>
        <taxon>Metazoa</taxon>
        <taxon>Spiralia</taxon>
        <taxon>Gnathifera</taxon>
        <taxon>Rotifera</taxon>
        <taxon>Eurotatoria</taxon>
        <taxon>Bdelloidea</taxon>
        <taxon>Philodinida</taxon>
        <taxon>Philodinidae</taxon>
        <taxon>Rotaria</taxon>
    </lineage>
</organism>
<protein>
    <submittedName>
        <fullName evidence="2">Uncharacterized protein</fullName>
    </submittedName>
</protein>
<dbReference type="Gene3D" id="3.80.10.10">
    <property type="entry name" value="Ribonuclease Inhibitor"/>
    <property type="match status" value="2"/>
</dbReference>
<gene>
    <name evidence="2" type="ORF">SEV965_LOCUS2225</name>
</gene>
<evidence type="ECO:0000313" key="2">
    <source>
        <dbReference type="EMBL" id="CAF0833172.1"/>
    </source>
</evidence>
<dbReference type="SMART" id="SM00368">
    <property type="entry name" value="LRR_RI"/>
    <property type="match status" value="3"/>
</dbReference>
<comment type="caution">
    <text evidence="2">The sequence shown here is derived from an EMBL/GenBank/DDBJ whole genome shotgun (WGS) entry which is preliminary data.</text>
</comment>
<dbReference type="AlphaFoldDB" id="A0A813USB3"/>
<sequence length="225" mass="25644">MTNLSVYRNQQLEDKINNCKIGSRIDLRKQQLTDSDVEIIIKEAIIKKQCSMLWLMDNNITSQGILNLASTLNNNTTLEGLSLCHNGINDTDVFHLARALSNSNSKLNRLALTSNNITDEGVQHLAEMLKLNHSLTQLWLGFNKITDHGIQILTDTLAYHNKTLSVLSLSWNNRVTDSSVDFFINMFEYNQILRIVCLVNCNLSETSKLKLRKATNLRTEFYLDL</sequence>
<proteinExistence type="predicted"/>
<dbReference type="PANTHER" id="PTHR24111:SF0">
    <property type="entry name" value="LEUCINE-RICH REPEAT-CONTAINING PROTEIN"/>
    <property type="match status" value="1"/>
</dbReference>
<evidence type="ECO:0000313" key="3">
    <source>
        <dbReference type="Proteomes" id="UP000663889"/>
    </source>
</evidence>
<dbReference type="InterPro" id="IPR052201">
    <property type="entry name" value="LRR-containing_regulator"/>
</dbReference>
<keyword evidence="1" id="KW-0677">Repeat</keyword>
<dbReference type="InterPro" id="IPR001611">
    <property type="entry name" value="Leu-rich_rpt"/>
</dbReference>
<dbReference type="InterPro" id="IPR032675">
    <property type="entry name" value="LRR_dom_sf"/>
</dbReference>
<dbReference type="EMBL" id="CAJNOU010000048">
    <property type="protein sequence ID" value="CAF0833172.1"/>
    <property type="molecule type" value="Genomic_DNA"/>
</dbReference>
<dbReference type="Pfam" id="PF13516">
    <property type="entry name" value="LRR_6"/>
    <property type="match status" value="3"/>
</dbReference>
<dbReference type="Proteomes" id="UP000663889">
    <property type="component" value="Unassembled WGS sequence"/>
</dbReference>
<dbReference type="PANTHER" id="PTHR24111">
    <property type="entry name" value="LEUCINE-RICH REPEAT-CONTAINING PROTEIN 34"/>
    <property type="match status" value="1"/>
</dbReference>
<evidence type="ECO:0000256" key="1">
    <source>
        <dbReference type="ARBA" id="ARBA00022737"/>
    </source>
</evidence>
<dbReference type="SUPFAM" id="SSF52047">
    <property type="entry name" value="RNI-like"/>
    <property type="match status" value="1"/>
</dbReference>
<accession>A0A813USB3</accession>
<name>A0A813USB3_9BILA</name>
<reference evidence="2" key="1">
    <citation type="submission" date="2021-02" db="EMBL/GenBank/DDBJ databases">
        <authorList>
            <person name="Nowell W R."/>
        </authorList>
    </citation>
    <scope>NUCLEOTIDE SEQUENCE</scope>
</reference>